<evidence type="ECO:0000256" key="3">
    <source>
        <dbReference type="ARBA" id="ARBA00022448"/>
    </source>
</evidence>
<evidence type="ECO:0000256" key="5">
    <source>
        <dbReference type="SAM" id="SignalP"/>
    </source>
</evidence>
<feature type="chain" id="PRO_5038567942" evidence="5">
    <location>
        <begin position="26"/>
        <end position="528"/>
    </location>
</feature>
<dbReference type="EMBL" id="CP031423">
    <property type="protein sequence ID" value="AZS37841.1"/>
    <property type="molecule type" value="Genomic_DNA"/>
</dbReference>
<sequence>MKRPARLAGMAAVLAAAALVISACAAPADTTTQPEGGSSLVIDKSFDLVTADPARMFETTGGIVLHAVYDSLLTFADGNAEEPLPSVASAFEVNDDATEYTFTIRDGITFSDGTALTAKDVVYSLNRVKNVQGNGSFLMTGLTVSSPDDTTVVITSDVPNTAVPAIVTSPTLGIVNSALVTENGGSDAEGAAESDTAEAFLNETSAGSGPYMLESFDTTTETVLVANPSYWGDKPKYDRVVLRNAAAEAQLMDIQSGTADVALDLGSDQIGGLGQDVVVSTSQSPTIFFLFLNADAGVSDVTSTPAFREAVKYGLDRDAILELAGDGAERAYGIVPSSFLGALGADAGVERDVDRAKAAVASLGTTPTVSLEYASDFSSNGLSMGPFAERIASQLGEVGITVNLTPGPIATTLESYRAGTEQMGLWLWNPDYPDSADYLAFGPGGIVGLRAGWAAGSDPELEAVMQQVSVETDAGERERLYQEFQTLHNEAGVIVPLFQPAASVVSGSAIGEVKYDPVFSLDIAAIGR</sequence>
<dbReference type="PANTHER" id="PTHR30290:SF10">
    <property type="entry name" value="PERIPLASMIC OLIGOPEPTIDE-BINDING PROTEIN-RELATED"/>
    <property type="match status" value="1"/>
</dbReference>
<accession>A0A3S9WCR2</accession>
<dbReference type="Gene3D" id="3.10.105.10">
    <property type="entry name" value="Dipeptide-binding Protein, Domain 3"/>
    <property type="match status" value="1"/>
</dbReference>
<evidence type="ECO:0000313" key="8">
    <source>
        <dbReference type="Proteomes" id="UP000276888"/>
    </source>
</evidence>
<evidence type="ECO:0000313" key="7">
    <source>
        <dbReference type="EMBL" id="AZS37841.1"/>
    </source>
</evidence>
<evidence type="ECO:0000256" key="4">
    <source>
        <dbReference type="ARBA" id="ARBA00022729"/>
    </source>
</evidence>
<comment type="similarity">
    <text evidence="2">Belongs to the bacterial solute-binding protein 5 family.</text>
</comment>
<feature type="domain" description="Solute-binding protein family 5" evidence="6">
    <location>
        <begin position="83"/>
        <end position="439"/>
    </location>
</feature>
<feature type="signal peptide" evidence="5">
    <location>
        <begin position="1"/>
        <end position="25"/>
    </location>
</feature>
<dbReference type="GO" id="GO:1904680">
    <property type="term" value="F:peptide transmembrane transporter activity"/>
    <property type="evidence" value="ECO:0007669"/>
    <property type="project" value="TreeGrafter"/>
</dbReference>
<dbReference type="Proteomes" id="UP000276888">
    <property type="component" value="Chromosome"/>
</dbReference>
<comment type="subcellular location">
    <subcellularLocation>
        <location evidence="1">Cell envelope</location>
    </subcellularLocation>
</comment>
<dbReference type="InterPro" id="IPR039424">
    <property type="entry name" value="SBP_5"/>
</dbReference>
<dbReference type="RefSeq" id="WP_127096346.1">
    <property type="nucleotide sequence ID" value="NZ_CP031423.1"/>
</dbReference>
<evidence type="ECO:0000256" key="1">
    <source>
        <dbReference type="ARBA" id="ARBA00004196"/>
    </source>
</evidence>
<dbReference type="GO" id="GO:0015833">
    <property type="term" value="P:peptide transport"/>
    <property type="evidence" value="ECO:0007669"/>
    <property type="project" value="TreeGrafter"/>
</dbReference>
<keyword evidence="4 5" id="KW-0732">Signal</keyword>
<dbReference type="AlphaFoldDB" id="A0A3S9WCR2"/>
<dbReference type="SUPFAM" id="SSF53850">
    <property type="entry name" value="Periplasmic binding protein-like II"/>
    <property type="match status" value="1"/>
</dbReference>
<proteinExistence type="inferred from homology"/>
<keyword evidence="3" id="KW-0813">Transport</keyword>
<dbReference type="PIRSF" id="PIRSF002741">
    <property type="entry name" value="MppA"/>
    <property type="match status" value="1"/>
</dbReference>
<dbReference type="PANTHER" id="PTHR30290">
    <property type="entry name" value="PERIPLASMIC BINDING COMPONENT OF ABC TRANSPORTER"/>
    <property type="match status" value="1"/>
</dbReference>
<dbReference type="CDD" id="cd08512">
    <property type="entry name" value="PBP2_NikA_DppA_OppA_like_7"/>
    <property type="match status" value="1"/>
</dbReference>
<reference evidence="7 8" key="1">
    <citation type="submission" date="2018-08" db="EMBL/GenBank/DDBJ databases">
        <title>Microbacterium lemovicicum sp. nov., a bacterium isolated from a natural uranium-rich soil.</title>
        <authorList>
            <person name="ORTET P."/>
        </authorList>
    </citation>
    <scope>NUCLEOTIDE SEQUENCE [LARGE SCALE GENOMIC DNA]</scope>
    <source>
        <strain evidence="7 8">Viu22</strain>
    </source>
</reference>
<dbReference type="Pfam" id="PF00496">
    <property type="entry name" value="SBP_bac_5"/>
    <property type="match status" value="1"/>
</dbReference>
<dbReference type="GO" id="GO:0030313">
    <property type="term" value="C:cell envelope"/>
    <property type="evidence" value="ECO:0007669"/>
    <property type="project" value="UniProtKB-SubCell"/>
</dbReference>
<dbReference type="PROSITE" id="PS51257">
    <property type="entry name" value="PROKAR_LIPOPROTEIN"/>
    <property type="match status" value="1"/>
</dbReference>
<keyword evidence="8" id="KW-1185">Reference proteome</keyword>
<gene>
    <name evidence="7" type="primary">ddpA</name>
    <name evidence="7" type="ORF">CVS47_02488</name>
</gene>
<organism evidence="7 8">
    <name type="scientific">Microbacterium lemovicicum</name>
    <dbReference type="NCBI Taxonomy" id="1072463"/>
    <lineage>
        <taxon>Bacteria</taxon>
        <taxon>Bacillati</taxon>
        <taxon>Actinomycetota</taxon>
        <taxon>Actinomycetes</taxon>
        <taxon>Micrococcales</taxon>
        <taxon>Microbacteriaceae</taxon>
        <taxon>Microbacterium</taxon>
    </lineage>
</organism>
<dbReference type="InterPro" id="IPR000914">
    <property type="entry name" value="SBP_5_dom"/>
</dbReference>
<dbReference type="KEGG" id="mlv:CVS47_02488"/>
<name>A0A3S9WCR2_9MICO</name>
<dbReference type="Gene3D" id="3.40.190.10">
    <property type="entry name" value="Periplasmic binding protein-like II"/>
    <property type="match status" value="1"/>
</dbReference>
<evidence type="ECO:0000259" key="6">
    <source>
        <dbReference type="Pfam" id="PF00496"/>
    </source>
</evidence>
<dbReference type="Gene3D" id="3.90.76.10">
    <property type="entry name" value="Dipeptide-binding Protein, Domain 1"/>
    <property type="match status" value="1"/>
</dbReference>
<protein>
    <submittedName>
        <fullName evidence="7">Putative D,D-dipeptide-binding periplasmic protein DdpA</fullName>
    </submittedName>
</protein>
<dbReference type="InterPro" id="IPR030678">
    <property type="entry name" value="Peptide/Ni-bd"/>
</dbReference>
<dbReference type="GO" id="GO:0043190">
    <property type="term" value="C:ATP-binding cassette (ABC) transporter complex"/>
    <property type="evidence" value="ECO:0007669"/>
    <property type="project" value="InterPro"/>
</dbReference>
<dbReference type="OrthoDB" id="9046151at2"/>
<evidence type="ECO:0000256" key="2">
    <source>
        <dbReference type="ARBA" id="ARBA00005695"/>
    </source>
</evidence>
<dbReference type="GO" id="GO:0042597">
    <property type="term" value="C:periplasmic space"/>
    <property type="evidence" value="ECO:0007669"/>
    <property type="project" value="UniProtKB-ARBA"/>
</dbReference>